<keyword evidence="3 5" id="KW-1133">Transmembrane helix</keyword>
<feature type="transmembrane region" description="Helical" evidence="5">
    <location>
        <begin position="37"/>
        <end position="56"/>
    </location>
</feature>
<feature type="transmembrane region" description="Helical" evidence="5">
    <location>
        <begin position="162"/>
        <end position="183"/>
    </location>
</feature>
<dbReference type="GO" id="GO:0016020">
    <property type="term" value="C:membrane"/>
    <property type="evidence" value="ECO:0007669"/>
    <property type="project" value="UniProtKB-SubCell"/>
</dbReference>
<sequence>MTILILGLIIFLGLHSIRIVAEDWRNATRARIGANAWKGLYSVISITGFVLIVWGYSLARQAPVVIWVPPPFTRHLAALLAVIAFVFIAAAYIPRNSIKARLHHPMTLGIKTWALAHLIANGTLHDILLFGGFLIWSVLLFRASRQRDRANGVTYPPGSSAATAFTVAAGVAGAAMFALWLHAPLIGVRPF</sequence>
<evidence type="ECO:0000256" key="2">
    <source>
        <dbReference type="ARBA" id="ARBA00022692"/>
    </source>
</evidence>
<evidence type="ECO:0000256" key="1">
    <source>
        <dbReference type="ARBA" id="ARBA00004141"/>
    </source>
</evidence>
<gene>
    <name evidence="7" type="ORF">GJ699_11035</name>
</gene>
<evidence type="ECO:0000259" key="6">
    <source>
        <dbReference type="Pfam" id="PF07298"/>
    </source>
</evidence>
<reference evidence="7 8" key="1">
    <citation type="submission" date="2019-11" db="EMBL/GenBank/DDBJ databases">
        <title>Novel species isolated from a subtropical stream in China.</title>
        <authorList>
            <person name="Lu H."/>
        </authorList>
    </citation>
    <scope>NUCLEOTIDE SEQUENCE [LARGE SCALE GENOMIC DNA]</scope>
    <source>
        <strain evidence="7 8">FT80W</strain>
    </source>
</reference>
<feature type="transmembrane region" description="Helical" evidence="5">
    <location>
        <begin position="76"/>
        <end position="94"/>
    </location>
</feature>
<protein>
    <submittedName>
        <fullName evidence="7">Protein NrnU</fullName>
    </submittedName>
</protein>
<proteinExistence type="predicted"/>
<dbReference type="AlphaFoldDB" id="A0A6I2KXK1"/>
<evidence type="ECO:0000256" key="4">
    <source>
        <dbReference type="ARBA" id="ARBA00023136"/>
    </source>
</evidence>
<dbReference type="Pfam" id="PF07298">
    <property type="entry name" value="NnrU"/>
    <property type="match status" value="1"/>
</dbReference>
<name>A0A6I2KXK1_9BURK</name>
<comment type="subcellular location">
    <subcellularLocation>
        <location evidence="1">Membrane</location>
        <topology evidence="1">Multi-pass membrane protein</topology>
    </subcellularLocation>
</comment>
<evidence type="ECO:0000256" key="5">
    <source>
        <dbReference type="SAM" id="Phobius"/>
    </source>
</evidence>
<feature type="transmembrane region" description="Helical" evidence="5">
    <location>
        <begin position="114"/>
        <end position="141"/>
    </location>
</feature>
<keyword evidence="4 5" id="KW-0472">Membrane</keyword>
<dbReference type="EMBL" id="WKJK01000005">
    <property type="protein sequence ID" value="MRW90521.1"/>
    <property type="molecule type" value="Genomic_DNA"/>
</dbReference>
<dbReference type="InterPro" id="IPR009915">
    <property type="entry name" value="NnrU_dom"/>
</dbReference>
<dbReference type="Proteomes" id="UP000433309">
    <property type="component" value="Unassembled WGS sequence"/>
</dbReference>
<dbReference type="RefSeq" id="WP_154376076.1">
    <property type="nucleotide sequence ID" value="NZ_WKJK01000005.1"/>
</dbReference>
<evidence type="ECO:0000256" key="3">
    <source>
        <dbReference type="ARBA" id="ARBA00022989"/>
    </source>
</evidence>
<evidence type="ECO:0000313" key="7">
    <source>
        <dbReference type="EMBL" id="MRW90521.1"/>
    </source>
</evidence>
<keyword evidence="8" id="KW-1185">Reference proteome</keyword>
<evidence type="ECO:0000313" key="8">
    <source>
        <dbReference type="Proteomes" id="UP000433309"/>
    </source>
</evidence>
<feature type="domain" description="NnrU" evidence="6">
    <location>
        <begin position="3"/>
        <end position="190"/>
    </location>
</feature>
<organism evidence="7 8">
    <name type="scientific">Duganella guangzhouensis</name>
    <dbReference type="NCBI Taxonomy" id="2666084"/>
    <lineage>
        <taxon>Bacteria</taxon>
        <taxon>Pseudomonadati</taxon>
        <taxon>Pseudomonadota</taxon>
        <taxon>Betaproteobacteria</taxon>
        <taxon>Burkholderiales</taxon>
        <taxon>Oxalobacteraceae</taxon>
        <taxon>Telluria group</taxon>
        <taxon>Duganella</taxon>
    </lineage>
</organism>
<accession>A0A6I2KXK1</accession>
<keyword evidence="2 5" id="KW-0812">Transmembrane</keyword>
<comment type="caution">
    <text evidence="7">The sequence shown here is derived from an EMBL/GenBank/DDBJ whole genome shotgun (WGS) entry which is preliminary data.</text>
</comment>